<evidence type="ECO:0000256" key="16">
    <source>
        <dbReference type="ARBA" id="ARBA00032789"/>
    </source>
</evidence>
<evidence type="ECO:0000256" key="4">
    <source>
        <dbReference type="ARBA" id="ARBA00010173"/>
    </source>
</evidence>
<evidence type="ECO:0000256" key="11">
    <source>
        <dbReference type="ARBA" id="ARBA00022723"/>
    </source>
</evidence>
<evidence type="ECO:0000256" key="1">
    <source>
        <dbReference type="ARBA" id="ARBA00001966"/>
    </source>
</evidence>
<dbReference type="Proteomes" id="UP000710432">
    <property type="component" value="Unassembled WGS sequence"/>
</dbReference>
<evidence type="ECO:0000313" key="27">
    <source>
        <dbReference type="Proteomes" id="UP000710432"/>
    </source>
</evidence>
<dbReference type="GO" id="GO:0046872">
    <property type="term" value="F:metal ion binding"/>
    <property type="evidence" value="ECO:0007669"/>
    <property type="project" value="UniProtKB-KW"/>
</dbReference>
<dbReference type="FunFam" id="3.40.50.11850:FF:000001">
    <property type="entry name" value="2-(3-amino-3-carboxypropyl)histidine synthase subunit 1"/>
    <property type="match status" value="1"/>
</dbReference>
<dbReference type="Gene3D" id="3.40.50.11840">
    <property type="entry name" value="Diphthamide synthesis DPH1/DPH2 domain 1"/>
    <property type="match status" value="1"/>
</dbReference>
<dbReference type="SUPFAM" id="SSF53474">
    <property type="entry name" value="alpha/beta-Hydrolases"/>
    <property type="match status" value="1"/>
</dbReference>
<dbReference type="PANTHER" id="PTHR10762:SF1">
    <property type="entry name" value="2-(3-AMINO-3-CARBOXYPROPYL)HISTIDINE SYNTHASE SUBUNIT 1"/>
    <property type="match status" value="1"/>
</dbReference>
<evidence type="ECO:0000256" key="7">
    <source>
        <dbReference type="ARBA" id="ARBA00021974"/>
    </source>
</evidence>
<comment type="function">
    <text evidence="22">Exhibits ester hydrolase activity with a strong preference for long-chain alkyl ester substrates and high selectivity against a variety of short, branched, and substituted esters. Is able to hydrolyze ester bonds within a wide range of p-nitrophenyl derivatives (C2-C14) in vitro, with a strong preference toward substrates of &gt;8 carbons.</text>
</comment>
<dbReference type="PANTHER" id="PTHR10762">
    <property type="entry name" value="DIPHTHAMIDE BIOSYNTHESIS PROTEIN"/>
    <property type="match status" value="1"/>
</dbReference>
<comment type="caution">
    <text evidence="26">The sequence shown here is derived from an EMBL/GenBank/DDBJ whole genome shotgun (WGS) entry which is preliminary data.</text>
</comment>
<evidence type="ECO:0000256" key="21">
    <source>
        <dbReference type="ARBA" id="ARBA00081449"/>
    </source>
</evidence>
<name>A0A8J6GKY3_MICOH</name>
<evidence type="ECO:0000256" key="24">
    <source>
        <dbReference type="SAM" id="MobiDB-lite"/>
    </source>
</evidence>
<comment type="similarity">
    <text evidence="3">Belongs to the LovG family.</text>
</comment>
<evidence type="ECO:0000256" key="14">
    <source>
        <dbReference type="ARBA" id="ARBA00031690"/>
    </source>
</evidence>
<evidence type="ECO:0000256" key="8">
    <source>
        <dbReference type="ARBA" id="ARBA00022487"/>
    </source>
</evidence>
<dbReference type="InterPro" id="IPR042263">
    <property type="entry name" value="DPH1/DPH2_1"/>
</dbReference>
<dbReference type="GO" id="GO:0051536">
    <property type="term" value="F:iron-sulfur cluster binding"/>
    <property type="evidence" value="ECO:0007669"/>
    <property type="project" value="UniProtKB-KW"/>
</dbReference>
<comment type="cofactor">
    <cofactor evidence="1">
        <name>[4Fe-4S] cluster</name>
        <dbReference type="ChEBI" id="CHEBI:49883"/>
    </cofactor>
</comment>
<dbReference type="FunFam" id="3.40.50.11840:FF:000001">
    <property type="entry name" value="2-(3-amino-3-carboxypropyl)histidine synthase subunit 1"/>
    <property type="match status" value="1"/>
</dbReference>
<reference evidence="26" key="1">
    <citation type="submission" date="2020-03" db="EMBL/GenBank/DDBJ databases">
        <title>Studies in the Genomics of Life Span.</title>
        <authorList>
            <person name="Glass D."/>
        </authorList>
    </citation>
    <scope>NUCLEOTIDE SEQUENCE</scope>
    <source>
        <strain evidence="26">LTLLF</strain>
        <tissue evidence="26">Muscle</tissue>
    </source>
</reference>
<dbReference type="FunFam" id="3.40.50.1820:FF:000073">
    <property type="entry name" value="esterase OVCA2 isoform X6"/>
    <property type="match status" value="1"/>
</dbReference>
<dbReference type="NCBIfam" id="TIGR00322">
    <property type="entry name" value="diphth2_R"/>
    <property type="match status" value="1"/>
</dbReference>
<feature type="domain" description="Serine hydrolase" evidence="25">
    <location>
        <begin position="539"/>
        <end position="751"/>
    </location>
</feature>
<comment type="pathway">
    <text evidence="2">Protein modification; peptidyl-diphthamide biosynthesis.</text>
</comment>
<evidence type="ECO:0000256" key="23">
    <source>
        <dbReference type="ARBA" id="ARBA00093679"/>
    </source>
</evidence>
<dbReference type="GO" id="GO:0017183">
    <property type="term" value="P:protein histidyl modification to diphthamide"/>
    <property type="evidence" value="ECO:0007669"/>
    <property type="project" value="UniProtKB-UniPathway"/>
</dbReference>
<keyword evidence="10" id="KW-0949">S-adenosyl-L-methionine</keyword>
<keyword evidence="9" id="KW-0808">Transferase</keyword>
<feature type="region of interest" description="Disordered" evidence="24">
    <location>
        <begin position="584"/>
        <end position="603"/>
    </location>
</feature>
<dbReference type="Pfam" id="PF01866">
    <property type="entry name" value="Diphthamide_syn"/>
    <property type="match status" value="1"/>
</dbReference>
<evidence type="ECO:0000313" key="26">
    <source>
        <dbReference type="EMBL" id="KAH0511638.1"/>
    </source>
</evidence>
<dbReference type="AlphaFoldDB" id="A0A8J6GKY3"/>
<dbReference type="InterPro" id="IPR016435">
    <property type="entry name" value="DPH1/DPH2"/>
</dbReference>
<comment type="catalytic activity">
    <reaction evidence="19">
        <text>a carboxylic ester + H2O = an alcohol + a carboxylate + H(+)</text>
        <dbReference type="Rhea" id="RHEA:21164"/>
        <dbReference type="ChEBI" id="CHEBI:15377"/>
        <dbReference type="ChEBI" id="CHEBI:15378"/>
        <dbReference type="ChEBI" id="CHEBI:29067"/>
        <dbReference type="ChEBI" id="CHEBI:30879"/>
        <dbReference type="ChEBI" id="CHEBI:33308"/>
        <dbReference type="EC" id="3.1.1.1"/>
    </reaction>
</comment>
<evidence type="ECO:0000256" key="9">
    <source>
        <dbReference type="ARBA" id="ARBA00022679"/>
    </source>
</evidence>
<keyword evidence="8" id="KW-0378">Hydrolase</keyword>
<dbReference type="UniPathway" id="UPA00559"/>
<accession>A0A8J6GKY3</accession>
<gene>
    <name evidence="26" type="ORF">LTLLF_149205</name>
</gene>
<dbReference type="InterPro" id="IPR005645">
    <property type="entry name" value="FSH-like_dom"/>
</dbReference>
<comment type="similarity">
    <text evidence="4">Belongs to the DPH1/DPH2 family. DPH1 subfamily.</text>
</comment>
<proteinExistence type="inferred from homology"/>
<evidence type="ECO:0000256" key="19">
    <source>
        <dbReference type="ARBA" id="ARBA00051142"/>
    </source>
</evidence>
<evidence type="ECO:0000256" key="2">
    <source>
        <dbReference type="ARBA" id="ARBA00005156"/>
    </source>
</evidence>
<dbReference type="InterPro" id="IPR042264">
    <property type="entry name" value="DPH1/DPH2_2"/>
</dbReference>
<comment type="catalytic activity">
    <reaction evidence="18">
        <text>L-histidyl-[translation elongation factor 2] + S-adenosyl-L-methionine = 2-[(3S)-amino-3-carboxypropyl]-L-histidyl-[translation elongation factor 2] + S-methyl-5'-thioadenosine + H(+)</text>
        <dbReference type="Rhea" id="RHEA:36783"/>
        <dbReference type="Rhea" id="RHEA-COMP:9748"/>
        <dbReference type="Rhea" id="RHEA-COMP:9749"/>
        <dbReference type="ChEBI" id="CHEBI:15378"/>
        <dbReference type="ChEBI" id="CHEBI:17509"/>
        <dbReference type="ChEBI" id="CHEBI:29979"/>
        <dbReference type="ChEBI" id="CHEBI:59789"/>
        <dbReference type="ChEBI" id="CHEBI:73995"/>
        <dbReference type="EC" id="2.5.1.108"/>
    </reaction>
</comment>
<keyword evidence="13" id="KW-0411">Iron-sulfur</keyword>
<dbReference type="Pfam" id="PF03959">
    <property type="entry name" value="FSH1"/>
    <property type="match status" value="1"/>
</dbReference>
<evidence type="ECO:0000256" key="22">
    <source>
        <dbReference type="ARBA" id="ARBA00093420"/>
    </source>
</evidence>
<evidence type="ECO:0000256" key="13">
    <source>
        <dbReference type="ARBA" id="ARBA00023014"/>
    </source>
</evidence>
<protein>
    <recommendedName>
        <fullName evidence="6">2-(3-amino-3-carboxypropyl)histidine synthase subunit 1</fullName>
        <ecNumber evidence="5">2.5.1.108</ecNumber>
        <ecNumber evidence="17">3.1.1.1</ecNumber>
    </recommendedName>
    <alternativeName>
        <fullName evidence="15">Diphthamide biosynthesis protein 1</fullName>
    </alternativeName>
    <alternativeName>
        <fullName evidence="16">Diphtheria toxin resistance protein 1</fullName>
    </alternativeName>
    <alternativeName>
        <fullName evidence="7">Esterase OVCA2</fullName>
    </alternativeName>
    <alternativeName>
        <fullName evidence="23">OVCA2 serine hydrolase domain-containing protein</fullName>
    </alternativeName>
    <alternativeName>
        <fullName evidence="21">Ovarian cancer-associated gene 1 protein homolog</fullName>
    </alternativeName>
    <alternativeName>
        <fullName evidence="14">S-adenosyl-L-methionine:L-histidine 3-amino-3-carboxypropyltransferase 1</fullName>
    </alternativeName>
</protein>
<evidence type="ECO:0000256" key="18">
    <source>
        <dbReference type="ARBA" id="ARBA00048403"/>
    </source>
</evidence>
<keyword evidence="8" id="KW-0719">Serine esterase</keyword>
<dbReference type="Gene3D" id="3.40.50.1820">
    <property type="entry name" value="alpha/beta hydrolase"/>
    <property type="match status" value="1"/>
</dbReference>
<evidence type="ECO:0000256" key="15">
    <source>
        <dbReference type="ARBA" id="ARBA00032574"/>
    </source>
</evidence>
<dbReference type="GO" id="GO:0106435">
    <property type="term" value="F:carboxylesterase activity"/>
    <property type="evidence" value="ECO:0007669"/>
    <property type="project" value="UniProtKB-EC"/>
</dbReference>
<evidence type="ECO:0000256" key="10">
    <source>
        <dbReference type="ARBA" id="ARBA00022691"/>
    </source>
</evidence>
<comment type="subunit">
    <text evidence="20">Component of the 2-(3-amino-3-carboxypropyl)histidine synthase complex composed of DPH1, DPH2, DPH3 and a NADH-dependent reductase. Interacts with DPH2. Interacts with RBM8A.</text>
</comment>
<sequence>MAALIVSETAEPGSRVGPGRGGCSNAVSEGFASRVGPPGRISRGRLANQIPSEILNNPQLQTAVQALPSNYNFEIPKTIWRIQQAQAKKVALQMPEGLLLFACTIVDILERFTKAEVVVMGDVTYGACCVDDFTARALGVDFLVHYGHSCLVPMDTSVQDFRVLYVFVDIRIDTAHLLDSVRLTFTPGSSLALVSTIQFVSTLQAAAQELQADYHVSVPQCKPLSPGEILGCTSPRLPKEVEAVVYLGDGRFHLESVMIANPNVPAYRYDPYSKVLSREHYDHQRMQAIRQEAIAAARSAKSWGLILGTLGRQGSPKILEHLESRLKDLGLPFVRLLLSEIFPSKLSLLPEVDVWVQVACPRLSIDWGSAFSKPLLTPYEAAVALKDISWQQPYPMDFYAGSSLGPWTVNHGRDPGPRGLGQLGKVGGDLTDSRAVILQAQPWLQAASPATCSRAPEARLQPRPVGVATAQTGRLPRRLPEASPAAGIYGHTPPFCLPSARPPRPRLLGVVGSGPAPRRSHFRPVKTRFRWLCGMASRQPLRVLCLAGFRQSERGFREKTGALRKALRGRAELVCLSGPHPVPEAAAPEGARPDSGPCAPEEQPRGWWFSEQEADVFSALEEPAACRGLEAALETVAKALDSLGPFDGLLGFSQGAALAAFVCALGQAGDPRFPLPRFIILVSGFCPRGLGLKESILQSPLSLPSLHVFGDTDRVIPSQESMQLASRFLGAVTLTHSGGHFIPAAASQRQAYLKFLDQFAE</sequence>
<dbReference type="Gene3D" id="3.40.50.11860">
    <property type="entry name" value="Diphthamide synthesis DPH1/DPH2 domain 3"/>
    <property type="match status" value="1"/>
</dbReference>
<evidence type="ECO:0000256" key="20">
    <source>
        <dbReference type="ARBA" id="ARBA00061823"/>
    </source>
</evidence>
<evidence type="ECO:0000256" key="5">
    <source>
        <dbReference type="ARBA" id="ARBA00012221"/>
    </source>
</evidence>
<dbReference type="FunFam" id="3.40.50.11860:FF:000002">
    <property type="entry name" value="2-(3-amino-3-carboxypropyl)histidine synthase subunit 1"/>
    <property type="match status" value="1"/>
</dbReference>
<evidence type="ECO:0000256" key="17">
    <source>
        <dbReference type="ARBA" id="ARBA00039155"/>
    </source>
</evidence>
<dbReference type="EMBL" id="JAATJU010022200">
    <property type="protein sequence ID" value="KAH0511638.1"/>
    <property type="molecule type" value="Genomic_DNA"/>
</dbReference>
<dbReference type="SFLD" id="SFLDS00032">
    <property type="entry name" value="Radical_SAM_3-amino-3-carboxyp"/>
    <property type="match status" value="1"/>
</dbReference>
<evidence type="ECO:0000259" key="25">
    <source>
        <dbReference type="Pfam" id="PF03959"/>
    </source>
</evidence>
<keyword evidence="11" id="KW-0479">Metal-binding</keyword>
<keyword evidence="12" id="KW-0408">Iron</keyword>
<dbReference type="Gene3D" id="3.40.50.11850">
    <property type="entry name" value="Diphthamide synthesis DPH1/DPH2 domain 2"/>
    <property type="match status" value="1"/>
</dbReference>
<dbReference type="InterPro" id="IPR029058">
    <property type="entry name" value="AB_hydrolase_fold"/>
</dbReference>
<evidence type="ECO:0000256" key="3">
    <source>
        <dbReference type="ARBA" id="ARBA00005863"/>
    </source>
</evidence>
<evidence type="ECO:0000256" key="12">
    <source>
        <dbReference type="ARBA" id="ARBA00023004"/>
    </source>
</evidence>
<dbReference type="InterPro" id="IPR042265">
    <property type="entry name" value="DPH1/DPH2_3"/>
</dbReference>
<dbReference type="EC" id="2.5.1.108" evidence="5"/>
<organism evidence="26 27">
    <name type="scientific">Microtus ochrogaster</name>
    <name type="common">Prairie vole</name>
    <dbReference type="NCBI Taxonomy" id="79684"/>
    <lineage>
        <taxon>Eukaryota</taxon>
        <taxon>Metazoa</taxon>
        <taxon>Chordata</taxon>
        <taxon>Craniata</taxon>
        <taxon>Vertebrata</taxon>
        <taxon>Euteleostomi</taxon>
        <taxon>Mammalia</taxon>
        <taxon>Eutheria</taxon>
        <taxon>Euarchontoglires</taxon>
        <taxon>Glires</taxon>
        <taxon>Rodentia</taxon>
        <taxon>Myomorpha</taxon>
        <taxon>Muroidea</taxon>
        <taxon>Cricetidae</taxon>
        <taxon>Arvicolinae</taxon>
        <taxon>Microtus</taxon>
    </lineage>
</organism>
<evidence type="ECO:0000256" key="6">
    <source>
        <dbReference type="ARBA" id="ARBA00021915"/>
    </source>
</evidence>
<dbReference type="GO" id="GO:0090560">
    <property type="term" value="F:2-(3-amino-3-carboxypropyl)histidine synthase activity"/>
    <property type="evidence" value="ECO:0007669"/>
    <property type="project" value="UniProtKB-EC"/>
</dbReference>
<dbReference type="EC" id="3.1.1.1" evidence="17"/>